<dbReference type="Proteomes" id="UP001501147">
    <property type="component" value="Unassembled WGS sequence"/>
</dbReference>
<keyword evidence="3" id="KW-1185">Reference proteome</keyword>
<organism evidence="2 3">
    <name type="scientific">Streptomyces sanyensis</name>
    <dbReference type="NCBI Taxonomy" id="568869"/>
    <lineage>
        <taxon>Bacteria</taxon>
        <taxon>Bacillati</taxon>
        <taxon>Actinomycetota</taxon>
        <taxon>Actinomycetes</taxon>
        <taxon>Kitasatosporales</taxon>
        <taxon>Streptomycetaceae</taxon>
        <taxon>Streptomyces</taxon>
    </lineage>
</organism>
<protein>
    <submittedName>
        <fullName evidence="2">Uncharacterized protein</fullName>
    </submittedName>
</protein>
<sequence length="209" mass="22044">MQLAGVALGLAECGNRADAGLLRPPLADPAAGVRARAVAGLREPGCVDTSSCGGFLTPPAPVSSARPPPTCYEQLRRLLDAPGAGVVRETATALLRPGDAEAGELLDRSRRLFSDHMLRRRKWDAGLADWDCIAGRNPARHPPSTPLVTARPLGDDRRAAAHGLTRGRQPGYGSRCVRLGVIRLPDHTQMTATRRGAVPTGRTPGAPHP</sequence>
<evidence type="ECO:0000313" key="3">
    <source>
        <dbReference type="Proteomes" id="UP001501147"/>
    </source>
</evidence>
<dbReference type="EMBL" id="BAABJV010000001">
    <property type="protein sequence ID" value="GAA4765293.1"/>
    <property type="molecule type" value="Genomic_DNA"/>
</dbReference>
<comment type="caution">
    <text evidence="2">The sequence shown here is derived from an EMBL/GenBank/DDBJ whole genome shotgun (WGS) entry which is preliminary data.</text>
</comment>
<feature type="region of interest" description="Disordered" evidence="1">
    <location>
        <begin position="190"/>
        <end position="209"/>
    </location>
</feature>
<proteinExistence type="predicted"/>
<evidence type="ECO:0000313" key="2">
    <source>
        <dbReference type="EMBL" id="GAA4765293.1"/>
    </source>
</evidence>
<reference evidence="3" key="1">
    <citation type="journal article" date="2019" name="Int. J. Syst. Evol. Microbiol.">
        <title>The Global Catalogue of Microorganisms (GCM) 10K type strain sequencing project: providing services to taxonomists for standard genome sequencing and annotation.</title>
        <authorList>
            <consortium name="The Broad Institute Genomics Platform"/>
            <consortium name="The Broad Institute Genome Sequencing Center for Infectious Disease"/>
            <person name="Wu L."/>
            <person name="Ma J."/>
        </authorList>
    </citation>
    <scope>NUCLEOTIDE SEQUENCE [LARGE SCALE GENOMIC DNA]</scope>
    <source>
        <strain evidence="3">JCM 18324</strain>
    </source>
</reference>
<name>A0ABP8ZTA7_9ACTN</name>
<evidence type="ECO:0000256" key="1">
    <source>
        <dbReference type="SAM" id="MobiDB-lite"/>
    </source>
</evidence>
<accession>A0ABP8ZTA7</accession>
<gene>
    <name evidence="2" type="ORF">GCM10023329_09150</name>
</gene>